<evidence type="ECO:0000313" key="4">
    <source>
        <dbReference type="EMBL" id="CDX03956.1"/>
    </source>
</evidence>
<dbReference type="EMBL" id="LK996017">
    <property type="protein sequence ID" value="CDX03956.1"/>
    <property type="molecule type" value="Genomic_DNA"/>
</dbReference>
<feature type="DNA-binding region" description="H-T-H motif" evidence="2">
    <location>
        <begin position="18"/>
        <end position="37"/>
    </location>
</feature>
<reference evidence="4" key="1">
    <citation type="submission" date="2014-07" db="EMBL/GenBank/DDBJ databases">
        <authorList>
            <person name="Hornung V.Bastian."/>
        </authorList>
    </citation>
    <scope>NUCLEOTIDE SEQUENCE</scope>
    <source>
        <strain evidence="4">PCE-S</strain>
    </source>
</reference>
<name>A0A098B7Y3_DESHA</name>
<accession>A0A098B7Y3</accession>
<feature type="domain" description="HTH tetR-type" evidence="3">
    <location>
        <begin position="1"/>
        <end position="55"/>
    </location>
</feature>
<dbReference type="InterPro" id="IPR009057">
    <property type="entry name" value="Homeodomain-like_sf"/>
</dbReference>
<proteinExistence type="predicted"/>
<keyword evidence="1 2" id="KW-0238">DNA-binding</keyword>
<dbReference type="RefSeq" id="WP_035243475.1">
    <property type="nucleotide sequence ID" value="NZ_LK996017.1"/>
</dbReference>
<dbReference type="Gene3D" id="1.10.357.10">
    <property type="entry name" value="Tetracycline Repressor, domain 2"/>
    <property type="match status" value="1"/>
</dbReference>
<dbReference type="AlphaFoldDB" id="A0A098B7Y3"/>
<dbReference type="GO" id="GO:0003677">
    <property type="term" value="F:DNA binding"/>
    <property type="evidence" value="ECO:0007669"/>
    <property type="project" value="UniProtKB-UniRule"/>
</dbReference>
<evidence type="ECO:0000256" key="2">
    <source>
        <dbReference type="PROSITE-ProRule" id="PRU00335"/>
    </source>
</evidence>
<evidence type="ECO:0000256" key="1">
    <source>
        <dbReference type="ARBA" id="ARBA00023125"/>
    </source>
</evidence>
<dbReference type="PATRIC" id="fig|49338.4.peg.4378"/>
<sequence length="163" mass="19092">MFTALLRLMKKKHFHDITVKELAHKAGVSRSTFYRHYSLPIDILTDYLDTHPFGFPTAQIEAMLDEKENIRMFYKYFSENNELISALIQAGMTEFLRDTISKHIRTTFSTQLPVHGYKNQYHIAALVGLCAEILICWHKRGRLESIDEMTEIIFDITSKFDKE</sequence>
<evidence type="ECO:0000259" key="3">
    <source>
        <dbReference type="PROSITE" id="PS50977"/>
    </source>
</evidence>
<dbReference type="InterPro" id="IPR001647">
    <property type="entry name" value="HTH_TetR"/>
</dbReference>
<organism evidence="4">
    <name type="scientific">Desulfitobacterium hafniense</name>
    <name type="common">Desulfitobacterium frappieri</name>
    <dbReference type="NCBI Taxonomy" id="49338"/>
    <lineage>
        <taxon>Bacteria</taxon>
        <taxon>Bacillati</taxon>
        <taxon>Bacillota</taxon>
        <taxon>Clostridia</taxon>
        <taxon>Eubacteriales</taxon>
        <taxon>Desulfitobacteriaceae</taxon>
        <taxon>Desulfitobacterium</taxon>
    </lineage>
</organism>
<gene>
    <name evidence="4" type="ORF">DPCES_4070</name>
</gene>
<dbReference type="PROSITE" id="PS50977">
    <property type="entry name" value="HTH_TETR_2"/>
    <property type="match status" value="1"/>
</dbReference>
<dbReference type="SUPFAM" id="SSF46689">
    <property type="entry name" value="Homeodomain-like"/>
    <property type="match status" value="1"/>
</dbReference>
<protein>
    <submittedName>
        <fullName evidence="4">Transcriptional regulator, TetR</fullName>
    </submittedName>
</protein>
<dbReference type="Pfam" id="PF00440">
    <property type="entry name" value="TetR_N"/>
    <property type="match status" value="1"/>
</dbReference>